<proteinExistence type="inferred from homology"/>
<dbReference type="InterPro" id="IPR036390">
    <property type="entry name" value="WH_DNA-bd_sf"/>
</dbReference>
<dbReference type="Proteomes" id="UP000197032">
    <property type="component" value="Unassembled WGS sequence"/>
</dbReference>
<dbReference type="SUPFAM" id="SSF47979">
    <property type="entry name" value="Iron-dependent repressor protein, dimerization domain"/>
    <property type="match status" value="1"/>
</dbReference>
<name>A0A1Z5HNA2_9FIRM</name>
<evidence type="ECO:0000256" key="3">
    <source>
        <dbReference type="ARBA" id="ARBA00023125"/>
    </source>
</evidence>
<evidence type="ECO:0000313" key="7">
    <source>
        <dbReference type="EMBL" id="GAW90938.1"/>
    </source>
</evidence>
<evidence type="ECO:0000256" key="4">
    <source>
        <dbReference type="ARBA" id="ARBA00023159"/>
    </source>
</evidence>
<dbReference type="GO" id="GO:0046914">
    <property type="term" value="F:transition metal ion binding"/>
    <property type="evidence" value="ECO:0007669"/>
    <property type="project" value="InterPro"/>
</dbReference>
<sequence>MVYLSKKEKFYTVRGYALMKQNTGSLTPSMEDYLEMTFRLSIEKGFVRVNELAETLNVQPPSVTKMVQKLADRGLLHYEKYGLIKLTEEGNKLGRYLLQRHNTIKEFLQLIGVKEGLHEDTEKIEHSVRKTTMECLLRFIEFLKQEPAIMEKFYRTTTKN</sequence>
<dbReference type="Gene3D" id="1.10.10.10">
    <property type="entry name" value="Winged helix-like DNA-binding domain superfamily/Winged helix DNA-binding domain"/>
    <property type="match status" value="1"/>
</dbReference>
<dbReference type="SMART" id="SM00529">
    <property type="entry name" value="HTH_DTXR"/>
    <property type="match status" value="1"/>
</dbReference>
<dbReference type="PANTHER" id="PTHR33238">
    <property type="entry name" value="IRON (METAL) DEPENDENT REPRESSOR, DTXR FAMILY"/>
    <property type="match status" value="1"/>
</dbReference>
<dbReference type="InterPro" id="IPR050536">
    <property type="entry name" value="DtxR_MntR_Metal-Reg"/>
</dbReference>
<evidence type="ECO:0000256" key="1">
    <source>
        <dbReference type="ARBA" id="ARBA00007871"/>
    </source>
</evidence>
<dbReference type="AlphaFoldDB" id="A0A1Z5HNA2"/>
<dbReference type="PROSITE" id="PS50944">
    <property type="entry name" value="HTH_DTXR"/>
    <property type="match status" value="1"/>
</dbReference>
<dbReference type="GO" id="GO:0046983">
    <property type="term" value="F:protein dimerization activity"/>
    <property type="evidence" value="ECO:0007669"/>
    <property type="project" value="InterPro"/>
</dbReference>
<dbReference type="InterPro" id="IPR022687">
    <property type="entry name" value="HTH_DTXR"/>
</dbReference>
<comment type="similarity">
    <text evidence="1">Belongs to the DtxR/MntR family.</text>
</comment>
<feature type="domain" description="HTH dtxR-type" evidence="6">
    <location>
        <begin position="26"/>
        <end position="87"/>
    </location>
</feature>
<keyword evidence="3" id="KW-0238">DNA-binding</keyword>
<keyword evidence="4" id="KW-0010">Activator</keyword>
<evidence type="ECO:0000256" key="5">
    <source>
        <dbReference type="ARBA" id="ARBA00023163"/>
    </source>
</evidence>
<keyword evidence="5" id="KW-0804">Transcription</keyword>
<gene>
    <name evidence="7" type="ORF">KKC1_01000</name>
</gene>
<reference evidence="8" key="1">
    <citation type="journal article" date="2017" name="Appl. Environ. Microbiol.">
        <title>Genomic analysis of Calderihabitans maritimus KKC1, a thermophilic hydrogenogenic carboxydotrophic bacterium isolated from marine sediment.</title>
        <authorList>
            <person name="Omae K."/>
            <person name="Yoneda Y."/>
            <person name="Fukuyama Y."/>
            <person name="Yoshida T."/>
            <person name="Sako Y."/>
        </authorList>
    </citation>
    <scope>NUCLEOTIDE SEQUENCE [LARGE SCALE GENOMIC DNA]</scope>
    <source>
        <strain evidence="8">KKC1</strain>
    </source>
</reference>
<dbReference type="PANTHER" id="PTHR33238:SF7">
    <property type="entry name" value="IRON-DEPENDENT TRANSCRIPTIONAL REGULATOR"/>
    <property type="match status" value="1"/>
</dbReference>
<accession>A0A1Z5HNA2</accession>
<dbReference type="Pfam" id="PF01325">
    <property type="entry name" value="Fe_dep_repress"/>
    <property type="match status" value="1"/>
</dbReference>
<evidence type="ECO:0000313" key="8">
    <source>
        <dbReference type="Proteomes" id="UP000197032"/>
    </source>
</evidence>
<dbReference type="NCBIfam" id="NF003025">
    <property type="entry name" value="PRK03902.1"/>
    <property type="match status" value="1"/>
</dbReference>
<dbReference type="Pfam" id="PF02742">
    <property type="entry name" value="Fe_dep_repr_C"/>
    <property type="match status" value="1"/>
</dbReference>
<keyword evidence="8" id="KW-1185">Reference proteome</keyword>
<dbReference type="GO" id="GO:0003677">
    <property type="term" value="F:DNA binding"/>
    <property type="evidence" value="ECO:0007669"/>
    <property type="project" value="UniProtKB-KW"/>
</dbReference>
<protein>
    <submittedName>
        <fullName evidence="7">DtxR family iron (Metal) dependent repressor</fullName>
    </submittedName>
</protein>
<dbReference type="InterPro" id="IPR036388">
    <property type="entry name" value="WH-like_DNA-bd_sf"/>
</dbReference>
<dbReference type="Gene3D" id="1.10.60.10">
    <property type="entry name" value="Iron dependent repressor, metal binding and dimerisation domain"/>
    <property type="match status" value="1"/>
</dbReference>
<dbReference type="InterPro" id="IPR036421">
    <property type="entry name" value="Fe_dep_repressor_sf"/>
</dbReference>
<organism evidence="7 8">
    <name type="scientific">Calderihabitans maritimus</name>
    <dbReference type="NCBI Taxonomy" id="1246530"/>
    <lineage>
        <taxon>Bacteria</taxon>
        <taxon>Bacillati</taxon>
        <taxon>Bacillota</taxon>
        <taxon>Clostridia</taxon>
        <taxon>Neomoorellales</taxon>
        <taxon>Calderihabitantaceae</taxon>
        <taxon>Calderihabitans</taxon>
    </lineage>
</organism>
<dbReference type="InterPro" id="IPR001367">
    <property type="entry name" value="Fe_dep_repressor"/>
</dbReference>
<dbReference type="SUPFAM" id="SSF46785">
    <property type="entry name" value="Winged helix' DNA-binding domain"/>
    <property type="match status" value="1"/>
</dbReference>
<comment type="caution">
    <text evidence="7">The sequence shown here is derived from an EMBL/GenBank/DDBJ whole genome shotgun (WGS) entry which is preliminary data.</text>
</comment>
<dbReference type="InterPro" id="IPR022689">
    <property type="entry name" value="Iron_dep_repressor"/>
</dbReference>
<dbReference type="GO" id="GO:0003700">
    <property type="term" value="F:DNA-binding transcription factor activity"/>
    <property type="evidence" value="ECO:0007669"/>
    <property type="project" value="InterPro"/>
</dbReference>
<dbReference type="EMBL" id="BDGJ01000002">
    <property type="protein sequence ID" value="GAW90938.1"/>
    <property type="molecule type" value="Genomic_DNA"/>
</dbReference>
<dbReference type="FunFam" id="1.10.10.10:FF:000189">
    <property type="entry name" value="HTH-type transcriptional regulator MntR"/>
    <property type="match status" value="1"/>
</dbReference>
<evidence type="ECO:0000259" key="6">
    <source>
        <dbReference type="PROSITE" id="PS50944"/>
    </source>
</evidence>
<keyword evidence="2" id="KW-0805">Transcription regulation</keyword>
<evidence type="ECO:0000256" key="2">
    <source>
        <dbReference type="ARBA" id="ARBA00023015"/>
    </source>
</evidence>